<sequence length="169" mass="17164">MIVDRLSAKTAAPYPVETVDAGRAATAARAASAAGHVVEAGADSFSARLSSVAAPEIGRVPGLVRHEARKVSPEEKFEGFVLRTFVEEMLPSEEGGFFGTGMAGNVWRSMLAEQIGDELAASGGVGIAELLAKRDAKAAGDLPFGPDPTSLATALGAGPAAALSDDPES</sequence>
<evidence type="ECO:0000313" key="1">
    <source>
        <dbReference type="EMBL" id="WAJ29987.1"/>
    </source>
</evidence>
<gene>
    <name evidence="1" type="ORF">OXU80_07190</name>
</gene>
<accession>A0ACD4NT62</accession>
<protein>
    <submittedName>
        <fullName evidence="1">Rod-binding protein</fullName>
    </submittedName>
</protein>
<dbReference type="EMBL" id="CP113520">
    <property type="protein sequence ID" value="WAJ29987.1"/>
    <property type="molecule type" value="Genomic_DNA"/>
</dbReference>
<evidence type="ECO:0000313" key="2">
    <source>
        <dbReference type="Proteomes" id="UP001163223"/>
    </source>
</evidence>
<proteinExistence type="predicted"/>
<dbReference type="Proteomes" id="UP001163223">
    <property type="component" value="Chromosome"/>
</dbReference>
<keyword evidence="2" id="KW-1185">Reference proteome</keyword>
<name>A0ACD4NT62_9HYPH</name>
<reference evidence="1" key="1">
    <citation type="submission" date="2022-11" db="EMBL/GenBank/DDBJ databases">
        <title>beta-Carotene-producing bacterium, Jeongeuplla avenae sp. nov., alleviates the salt stress of Arabidopsis seedlings.</title>
        <authorList>
            <person name="Jiang L."/>
            <person name="Lee J."/>
        </authorList>
    </citation>
    <scope>NUCLEOTIDE SEQUENCE</scope>
    <source>
        <strain evidence="1">DY_R2A_6</strain>
    </source>
</reference>
<organism evidence="1 2">
    <name type="scientific">Antarcticirhabdus aurantiaca</name>
    <dbReference type="NCBI Taxonomy" id="2606717"/>
    <lineage>
        <taxon>Bacteria</taxon>
        <taxon>Pseudomonadati</taxon>
        <taxon>Pseudomonadota</taxon>
        <taxon>Alphaproteobacteria</taxon>
        <taxon>Hyphomicrobiales</taxon>
        <taxon>Aurantimonadaceae</taxon>
        <taxon>Antarcticirhabdus</taxon>
    </lineage>
</organism>